<dbReference type="Proteomes" id="UP000582016">
    <property type="component" value="Unassembled WGS sequence"/>
</dbReference>
<dbReference type="AlphaFoldDB" id="A0A8H5JZ46"/>
<comment type="caution">
    <text evidence="1">The sequence shown here is derived from an EMBL/GenBank/DDBJ whole genome shotgun (WGS) entry which is preliminary data.</text>
</comment>
<keyword evidence="2" id="KW-1185">Reference proteome</keyword>
<evidence type="ECO:0000313" key="2">
    <source>
        <dbReference type="Proteomes" id="UP000582016"/>
    </source>
</evidence>
<dbReference type="EMBL" id="JAAOAQ010000171">
    <property type="protein sequence ID" value="KAF5563201.1"/>
    <property type="molecule type" value="Genomic_DNA"/>
</dbReference>
<proteinExistence type="predicted"/>
<organism evidence="1 2">
    <name type="scientific">Fusarium phyllophilum</name>
    <dbReference type="NCBI Taxonomy" id="47803"/>
    <lineage>
        <taxon>Eukaryota</taxon>
        <taxon>Fungi</taxon>
        <taxon>Dikarya</taxon>
        <taxon>Ascomycota</taxon>
        <taxon>Pezizomycotina</taxon>
        <taxon>Sordariomycetes</taxon>
        <taxon>Hypocreomycetidae</taxon>
        <taxon>Hypocreales</taxon>
        <taxon>Nectriaceae</taxon>
        <taxon>Fusarium</taxon>
        <taxon>Fusarium fujikuroi species complex</taxon>
    </lineage>
</organism>
<accession>A0A8H5JZ46</accession>
<dbReference type="OrthoDB" id="5073671at2759"/>
<name>A0A8H5JZ46_9HYPO</name>
<sequence length="239" mass="25939">MIFPAFVANLEDIYASSSSSPGGTYQISDPVVDIGFPQIMQLTWTPSPSTMALFISELGPHTLYAVCMPRGWQGPTYLFPGSSVAGDPISSGIRSSDGFTFQLPGIPSYNTPSSQVTMTYHRSRSNPRYSFSMRVEHGGSRRTESFEWRISSEALRGAYSMVWELVSLGRTSKSSSSRSRSSEVVAMIHENNIASGSVSAKRSGGFQFLGRAATGSMGYHWTVTALMSSVAILQNNSLE</sequence>
<protein>
    <submittedName>
        <fullName evidence="1">Uncharacterized protein</fullName>
    </submittedName>
</protein>
<evidence type="ECO:0000313" key="1">
    <source>
        <dbReference type="EMBL" id="KAF5563201.1"/>
    </source>
</evidence>
<reference evidence="1 2" key="1">
    <citation type="submission" date="2020-05" db="EMBL/GenBank/DDBJ databases">
        <title>Identification and distribution of gene clusters putatively required for synthesis of sphingolipid metabolism inhibitors in phylogenetically diverse species of the filamentous fungus Fusarium.</title>
        <authorList>
            <person name="Kim H.-S."/>
            <person name="Busman M."/>
            <person name="Brown D.W."/>
            <person name="Divon H."/>
            <person name="Uhlig S."/>
            <person name="Proctor R.H."/>
        </authorList>
    </citation>
    <scope>NUCLEOTIDE SEQUENCE [LARGE SCALE GENOMIC DNA]</scope>
    <source>
        <strain evidence="1 2">NRRL 13617</strain>
    </source>
</reference>
<gene>
    <name evidence="1" type="ORF">FPHYL_5300</name>
</gene>